<evidence type="ECO:0000313" key="3">
    <source>
        <dbReference type="EMBL" id="MFC4059383.1"/>
    </source>
</evidence>
<accession>A0ABV8IA77</accession>
<organism evidence="3 4">
    <name type="scientific">Planomonospora corallina</name>
    <dbReference type="NCBI Taxonomy" id="1806052"/>
    <lineage>
        <taxon>Bacteria</taxon>
        <taxon>Bacillati</taxon>
        <taxon>Actinomycetota</taxon>
        <taxon>Actinomycetes</taxon>
        <taxon>Streptosporangiales</taxon>
        <taxon>Streptosporangiaceae</taxon>
        <taxon>Planomonospora</taxon>
    </lineage>
</organism>
<feature type="compositionally biased region" description="Low complexity" evidence="1">
    <location>
        <begin position="562"/>
        <end position="585"/>
    </location>
</feature>
<gene>
    <name evidence="3" type="ORF">ACFOWE_13840</name>
</gene>
<feature type="domain" description="N,N-dimethylformamidase beta subunit-like C-terminal" evidence="2">
    <location>
        <begin position="54"/>
        <end position="387"/>
    </location>
</feature>
<name>A0ABV8IA77_9ACTN</name>
<protein>
    <submittedName>
        <fullName evidence="3">N,N-dimethylformamidase beta subunit family domain-containing protein</fullName>
    </submittedName>
</protein>
<feature type="compositionally biased region" description="Basic and acidic residues" evidence="1">
    <location>
        <begin position="529"/>
        <end position="540"/>
    </location>
</feature>
<dbReference type="EMBL" id="JBHSBM010000017">
    <property type="protein sequence ID" value="MFC4059383.1"/>
    <property type="molecule type" value="Genomic_DNA"/>
</dbReference>
<dbReference type="InterPro" id="IPR046540">
    <property type="entry name" value="DMFA2_C"/>
</dbReference>
<evidence type="ECO:0000313" key="4">
    <source>
        <dbReference type="Proteomes" id="UP001595850"/>
    </source>
</evidence>
<feature type="region of interest" description="Disordered" evidence="1">
    <location>
        <begin position="410"/>
        <end position="436"/>
    </location>
</feature>
<sequence length="695" mass="72596">MTICAYAESTSVAQGGRLRFHLTRTSRAPLRGTVTVEDTAAGRRLPGGAFRGPHWDLDVPGDWTSSLYRAVFTSGEDGEETAEVHFVVRAARPASPILLSVPFPTWQAYNRAGIPGESLYWTEQPTRAARVSFDRPGGGPPPERWEEGMIRWLGPAGYAVDYCSGLDLHDGAGLLAGYRLLVVNGHDEYWSAGMRDSVEDFVRRGGNLAVFSGNTCWWQFRLEDGGRTMVCHRDAAADPVAATEPALTTVEWSSAPVDRPENGLIGVSFRRGAGTWGPYMEKMHAESYTVRFPEHWAFEGTGLGEGDAFGRGAIGYETDACDFTEVDGVPLATGRDGTPPSFVILATADLRHWDRYGQGGMATMGVMRLGAGTVFTAATVNWGNTLHDPLVARITRNVLDRLSGPAAEAWEVIGPGGPRDPGDPHNPGGPHGPRWPCGPLHALAAVGSTLYGTGPDGSLSAREICGQNLRWRPAGPAPGVVALASPREASPGRPITLYGLTADGRLVRRESDGSWTAIGRAPGGTADGRATDGRATDGRATDGPVTDGPVTDGPVTDGPVTDDGAAPGGPVTDGGTVPGGAVADGETAPGGPVGLAMVNGELFATWAGHLWCSAGDGSWTRVGAAPDVVALTAVNGRLYAVCADGRVRTRLPLAAPAEWTDLCDAGGATTLAAHAGRLIAASPGGPLRWRAAVPG</sequence>
<proteinExistence type="predicted"/>
<keyword evidence="4" id="KW-1185">Reference proteome</keyword>
<dbReference type="Proteomes" id="UP001595850">
    <property type="component" value="Unassembled WGS sequence"/>
</dbReference>
<dbReference type="Pfam" id="PF20254">
    <property type="entry name" value="DMFA2_C"/>
    <property type="match status" value="1"/>
</dbReference>
<dbReference type="RefSeq" id="WP_377287699.1">
    <property type="nucleotide sequence ID" value="NZ_JBHSBM010000017.1"/>
</dbReference>
<evidence type="ECO:0000259" key="2">
    <source>
        <dbReference type="Pfam" id="PF20254"/>
    </source>
</evidence>
<feature type="compositionally biased region" description="Low complexity" evidence="1">
    <location>
        <begin position="425"/>
        <end position="434"/>
    </location>
</feature>
<feature type="region of interest" description="Disordered" evidence="1">
    <location>
        <begin position="513"/>
        <end position="588"/>
    </location>
</feature>
<evidence type="ECO:0000256" key="1">
    <source>
        <dbReference type="SAM" id="MobiDB-lite"/>
    </source>
</evidence>
<comment type="caution">
    <text evidence="3">The sequence shown here is derived from an EMBL/GenBank/DDBJ whole genome shotgun (WGS) entry which is preliminary data.</text>
</comment>
<reference evidence="4" key="1">
    <citation type="journal article" date="2019" name="Int. J. Syst. Evol. Microbiol.">
        <title>The Global Catalogue of Microorganisms (GCM) 10K type strain sequencing project: providing services to taxonomists for standard genome sequencing and annotation.</title>
        <authorList>
            <consortium name="The Broad Institute Genomics Platform"/>
            <consortium name="The Broad Institute Genome Sequencing Center for Infectious Disease"/>
            <person name="Wu L."/>
            <person name="Ma J."/>
        </authorList>
    </citation>
    <scope>NUCLEOTIDE SEQUENCE [LARGE SCALE GENOMIC DNA]</scope>
    <source>
        <strain evidence="4">TBRC 4489</strain>
    </source>
</reference>